<evidence type="ECO:0000313" key="7">
    <source>
        <dbReference type="EMBL" id="WAC01083.1"/>
    </source>
</evidence>
<dbReference type="KEGG" id="lnu:N7U66_12985"/>
<dbReference type="EMBL" id="CP113088">
    <property type="protein sequence ID" value="WAC01083.1"/>
    <property type="molecule type" value="Genomic_DNA"/>
</dbReference>
<evidence type="ECO:0000256" key="2">
    <source>
        <dbReference type="ARBA" id="ARBA00022729"/>
    </source>
</evidence>
<dbReference type="RefSeq" id="WP_267675651.1">
    <property type="nucleotide sequence ID" value="NZ_CP113088.1"/>
</dbReference>
<comment type="subcellular location">
    <subcellularLocation>
        <location evidence="1">Periplasm</location>
    </subcellularLocation>
</comment>
<dbReference type="InterPro" id="IPR031680">
    <property type="entry name" value="Hepar_II_III_N"/>
</dbReference>
<keyword evidence="8" id="KW-1185">Reference proteome</keyword>
<keyword evidence="2" id="KW-0732">Signal</keyword>
<protein>
    <submittedName>
        <fullName evidence="7">Heparinase II/III family protein</fullName>
    </submittedName>
</protein>
<dbReference type="Gene3D" id="2.70.98.70">
    <property type="match status" value="1"/>
</dbReference>
<dbReference type="InterPro" id="IPR012480">
    <property type="entry name" value="Hepar_II_III_C"/>
</dbReference>
<proteinExistence type="predicted"/>
<evidence type="ECO:0000313" key="8">
    <source>
        <dbReference type="Proteomes" id="UP001164705"/>
    </source>
</evidence>
<dbReference type="InterPro" id="IPR008929">
    <property type="entry name" value="Chondroitin_lyas"/>
</dbReference>
<accession>A0A9E8SCA6</accession>
<keyword evidence="4" id="KW-0456">Lyase</keyword>
<name>A0A9E8SCA6_9FLAO</name>
<dbReference type="Gene3D" id="1.50.10.100">
    <property type="entry name" value="Chondroitin AC/alginate lyase"/>
    <property type="match status" value="1"/>
</dbReference>
<dbReference type="Proteomes" id="UP001164705">
    <property type="component" value="Chromosome"/>
</dbReference>
<evidence type="ECO:0000259" key="6">
    <source>
        <dbReference type="Pfam" id="PF16889"/>
    </source>
</evidence>
<evidence type="ECO:0000259" key="5">
    <source>
        <dbReference type="Pfam" id="PF07940"/>
    </source>
</evidence>
<gene>
    <name evidence="7" type="ORF">N7U66_12985</name>
</gene>
<reference evidence="7" key="1">
    <citation type="submission" date="2022-11" db="EMBL/GenBank/DDBJ databases">
        <title>Lacinutrix neustonica HL-RS19T sp. nov., isolated from the surface microlayer sample of brackish Lake Shihwa.</title>
        <authorList>
            <person name="Choi J.Y."/>
            <person name="Hwang C.Y."/>
        </authorList>
    </citation>
    <scope>NUCLEOTIDE SEQUENCE</scope>
    <source>
        <strain evidence="7">HL-RS19</strain>
    </source>
</reference>
<feature type="domain" description="Heparin-sulfate lyase N-terminal" evidence="6">
    <location>
        <begin position="38"/>
        <end position="272"/>
    </location>
</feature>
<feature type="domain" description="Heparinase II/III-like C-terminal" evidence="5">
    <location>
        <begin position="353"/>
        <end position="524"/>
    </location>
</feature>
<dbReference type="PANTHER" id="PTHR39210">
    <property type="entry name" value="HEPARIN-SULFATE LYASE"/>
    <property type="match status" value="1"/>
</dbReference>
<evidence type="ECO:0000256" key="4">
    <source>
        <dbReference type="ARBA" id="ARBA00023239"/>
    </source>
</evidence>
<dbReference type="GO" id="GO:0042597">
    <property type="term" value="C:periplasmic space"/>
    <property type="evidence" value="ECO:0007669"/>
    <property type="project" value="UniProtKB-SubCell"/>
</dbReference>
<sequence>MAEQFTALFFFGKNINNLPREKDEKLKKTFEDIENGRFTFFSKQKFDLGKNYDWMTNPVTNHKYNSSQHWSEIQDISIEAGDIKFVWEKARFSFLYDIIRYDYHFEEDQSQLVFSEMEDFIDKNPINQGPNYKCSQEISLRVLNWTFALYYYKDSAFLNDALFQKIINAIYWQLHHVYNNIHFSRIAVRNNHAITETLTLYLSAKLFPFISETKKWSSKGKAWFEQEIAYQIYDDGTFLQFSMNYHRVVVQLLTWALQLSKLNNEKFKPVVYQRASKSLEFLEVCLDPVSGKLPNYGSNDGALFFKLTNDDFRNYKSELNDLRLALKNEAYAKNESAFWYGLKHENIVDYIAPKEINSFDTGGYYIIQDQDVKTFIRCGKYKDRPFQSDNLHMDIWSNGNNILRDSGSYKYNTEKEFLNYFNGCEGHNTVSVSRENQMLKGNRFIWYNWIKEAQAKLVKNDTTYNFTGRIKAFKNIGNNIYHNRSIDKNIGENKWQVIDVLENVENKKIYQYWQINPEFQDRIKIVTCDAAHQKLEPIIEEKWFSRLLWCKRKVNKAYFCNR</sequence>
<dbReference type="Pfam" id="PF07940">
    <property type="entry name" value="Hepar_II_III_C"/>
    <property type="match status" value="1"/>
</dbReference>
<organism evidence="7 8">
    <name type="scientific">Lacinutrix neustonica</name>
    <dbReference type="NCBI Taxonomy" id="2980107"/>
    <lineage>
        <taxon>Bacteria</taxon>
        <taxon>Pseudomonadati</taxon>
        <taxon>Bacteroidota</taxon>
        <taxon>Flavobacteriia</taxon>
        <taxon>Flavobacteriales</taxon>
        <taxon>Flavobacteriaceae</taxon>
        <taxon>Lacinutrix</taxon>
    </lineage>
</organism>
<dbReference type="GO" id="GO:0016829">
    <property type="term" value="F:lyase activity"/>
    <property type="evidence" value="ECO:0007669"/>
    <property type="project" value="UniProtKB-KW"/>
</dbReference>
<dbReference type="Pfam" id="PF16889">
    <property type="entry name" value="Hepar_II_III_N"/>
    <property type="match status" value="1"/>
</dbReference>
<evidence type="ECO:0000256" key="1">
    <source>
        <dbReference type="ARBA" id="ARBA00004418"/>
    </source>
</evidence>
<dbReference type="PANTHER" id="PTHR39210:SF1">
    <property type="entry name" value="HEPARIN-SULFATE LYASE"/>
    <property type="match status" value="1"/>
</dbReference>
<dbReference type="AlphaFoldDB" id="A0A9E8SCA6"/>
<keyword evidence="3" id="KW-0574">Periplasm</keyword>
<dbReference type="SUPFAM" id="SSF48230">
    <property type="entry name" value="Chondroitin AC/alginate lyase"/>
    <property type="match status" value="1"/>
</dbReference>
<evidence type="ECO:0000256" key="3">
    <source>
        <dbReference type="ARBA" id="ARBA00022764"/>
    </source>
</evidence>